<dbReference type="PANTHER" id="PTHR30419:SF8">
    <property type="entry name" value="NITROGEN ASSIMILATION TRANSCRIPTIONAL ACTIVATOR-RELATED"/>
    <property type="match status" value="1"/>
</dbReference>
<reference evidence="7" key="1">
    <citation type="submission" date="2016-10" db="EMBL/GenBank/DDBJ databases">
        <authorList>
            <person name="Varghese N."/>
            <person name="Submissions S."/>
        </authorList>
    </citation>
    <scope>NUCLEOTIDE SEQUENCE [LARGE SCALE GENOMIC DNA]</scope>
    <source>
        <strain evidence="7">DSM 20406</strain>
    </source>
</reference>
<dbReference type="PROSITE" id="PS50931">
    <property type="entry name" value="HTH_LYSR"/>
    <property type="match status" value="1"/>
</dbReference>
<dbReference type="AlphaFoldDB" id="A0A1H6T2Y6"/>
<dbReference type="FunFam" id="1.10.10.10:FF:000001">
    <property type="entry name" value="LysR family transcriptional regulator"/>
    <property type="match status" value="1"/>
</dbReference>
<accession>A0A1H6T2Y6</accession>
<sequence>MEIRVLQYFLAIAREETIVGAAEALHITQPTLSRQMKDLEDELGKKLFVRSNKKITLTDEGMLLRQRAEEIVSLVHKTELEITSLDSLISGNIYIGSGESRSLKVIIKTMKKMQSRYTNVKFNLYSGNADDVIDKLDNGLIDFALITEHPKLSEYNHLRLPLSHQWVVMMKKDDSLSHKESITFEDIKDQPLIVSKEFQRLTDLTQWFHNDLDNLNIVSSYTLLYNASLMVEEGLGYAICFDKLINTTGNSLLTYRPLAPSVNVENYFIWKKHQVLTKASQCFLDLVQETIKETT</sequence>
<dbReference type="SUPFAM" id="SSF46785">
    <property type="entry name" value="Winged helix' DNA-binding domain"/>
    <property type="match status" value="1"/>
</dbReference>
<dbReference type="InterPro" id="IPR005119">
    <property type="entry name" value="LysR_subst-bd"/>
</dbReference>
<dbReference type="STRING" id="322505.SAMN04487836_1214"/>
<dbReference type="InterPro" id="IPR000847">
    <property type="entry name" value="LysR_HTH_N"/>
</dbReference>
<dbReference type="InterPro" id="IPR050950">
    <property type="entry name" value="HTH-type_LysR_regulators"/>
</dbReference>
<dbReference type="Gene3D" id="3.40.190.290">
    <property type="match status" value="1"/>
</dbReference>
<name>A0A1H6T2Y6_9FIRM</name>
<dbReference type="SUPFAM" id="SSF53850">
    <property type="entry name" value="Periplasmic binding protein-like II"/>
    <property type="match status" value="1"/>
</dbReference>
<dbReference type="InterPro" id="IPR036388">
    <property type="entry name" value="WH-like_DNA-bd_sf"/>
</dbReference>
<feature type="domain" description="HTH lysR-type" evidence="5">
    <location>
        <begin position="1"/>
        <end position="58"/>
    </location>
</feature>
<evidence type="ECO:0000259" key="5">
    <source>
        <dbReference type="PROSITE" id="PS50931"/>
    </source>
</evidence>
<dbReference type="Gene3D" id="1.10.10.10">
    <property type="entry name" value="Winged helix-like DNA-binding domain superfamily/Winged helix DNA-binding domain"/>
    <property type="match status" value="1"/>
</dbReference>
<dbReference type="PRINTS" id="PR00039">
    <property type="entry name" value="HTHLYSR"/>
</dbReference>
<dbReference type="EMBL" id="FNYK01000021">
    <property type="protein sequence ID" value="SEI74408.1"/>
    <property type="molecule type" value="Genomic_DNA"/>
</dbReference>
<evidence type="ECO:0000313" key="6">
    <source>
        <dbReference type="EMBL" id="SEI74408.1"/>
    </source>
</evidence>
<dbReference type="GO" id="GO:0005829">
    <property type="term" value="C:cytosol"/>
    <property type="evidence" value="ECO:0007669"/>
    <property type="project" value="TreeGrafter"/>
</dbReference>
<protein>
    <submittedName>
        <fullName evidence="6">DNA-binding transcriptional regulator, LysR family</fullName>
    </submittedName>
</protein>
<dbReference type="InterPro" id="IPR036390">
    <property type="entry name" value="WH_DNA-bd_sf"/>
</dbReference>
<evidence type="ECO:0000256" key="1">
    <source>
        <dbReference type="ARBA" id="ARBA00009437"/>
    </source>
</evidence>
<dbReference type="GO" id="GO:0003677">
    <property type="term" value="F:DNA binding"/>
    <property type="evidence" value="ECO:0007669"/>
    <property type="project" value="UniProtKB-KW"/>
</dbReference>
<evidence type="ECO:0000256" key="2">
    <source>
        <dbReference type="ARBA" id="ARBA00023015"/>
    </source>
</evidence>
<gene>
    <name evidence="6" type="ORF">SAMN04487834_10211</name>
</gene>
<keyword evidence="3 6" id="KW-0238">DNA-binding</keyword>
<dbReference type="OrthoDB" id="9803735at2"/>
<dbReference type="CDD" id="cd05466">
    <property type="entry name" value="PBP2_LTTR_substrate"/>
    <property type="match status" value="1"/>
</dbReference>
<dbReference type="Pfam" id="PF00126">
    <property type="entry name" value="HTH_1"/>
    <property type="match status" value="1"/>
</dbReference>
<keyword evidence="2" id="KW-0805">Transcription regulation</keyword>
<dbReference type="eggNOG" id="COG0583">
    <property type="taxonomic scope" value="Bacteria"/>
</dbReference>
<evidence type="ECO:0000256" key="3">
    <source>
        <dbReference type="ARBA" id="ARBA00023125"/>
    </source>
</evidence>
<evidence type="ECO:0000313" key="7">
    <source>
        <dbReference type="Proteomes" id="UP000183028"/>
    </source>
</evidence>
<comment type="similarity">
    <text evidence="1">Belongs to the LysR transcriptional regulatory family.</text>
</comment>
<evidence type="ECO:0000256" key="4">
    <source>
        <dbReference type="ARBA" id="ARBA00023163"/>
    </source>
</evidence>
<keyword evidence="7" id="KW-1185">Reference proteome</keyword>
<dbReference type="PANTHER" id="PTHR30419">
    <property type="entry name" value="HTH-TYPE TRANSCRIPTIONAL REGULATOR YBHD"/>
    <property type="match status" value="1"/>
</dbReference>
<organism evidence="6 7">
    <name type="scientific">Sharpea azabuensis</name>
    <dbReference type="NCBI Taxonomy" id="322505"/>
    <lineage>
        <taxon>Bacteria</taxon>
        <taxon>Bacillati</taxon>
        <taxon>Bacillota</taxon>
        <taxon>Erysipelotrichia</taxon>
        <taxon>Erysipelotrichales</taxon>
        <taxon>Coprobacillaceae</taxon>
        <taxon>Sharpea</taxon>
    </lineage>
</organism>
<dbReference type="RefSeq" id="WP_074731944.1">
    <property type="nucleotide sequence ID" value="NZ_FNYK01000021.1"/>
</dbReference>
<dbReference type="GO" id="GO:0003700">
    <property type="term" value="F:DNA-binding transcription factor activity"/>
    <property type="evidence" value="ECO:0007669"/>
    <property type="project" value="InterPro"/>
</dbReference>
<keyword evidence="4" id="KW-0804">Transcription</keyword>
<proteinExistence type="inferred from homology"/>
<dbReference type="Pfam" id="PF03466">
    <property type="entry name" value="LysR_substrate"/>
    <property type="match status" value="1"/>
</dbReference>
<dbReference type="Proteomes" id="UP000183028">
    <property type="component" value="Unassembled WGS sequence"/>
</dbReference>